<dbReference type="Proteomes" id="UP000472727">
    <property type="component" value="Unassembled WGS sequence"/>
</dbReference>
<gene>
    <name evidence="1" type="ORF">TWF106_010689</name>
</gene>
<sequence>MAETLALAPIITAVVSLATNLSLDLRSLVTKYKRVPRELLCFESECRLLNFLLFDLQNRKDADMTRLSSMVLRGALDHIHFLLTGITRLLAGFGSNPTITTRFKWILSKDEVTQYRESLATSLSILNLAVFSGVTHCQQLHSYAKKREISSLEFKGVCVWVVGGRLVRKLAIDDVSLGSGTLRIIQPAETEARIEICLNRLNKRARAIYRFTERTQVYGEAKTYFFHILGPEGMSILEAKGVDHVKGPKTPLLAAQFVKIMKAQRPVI</sequence>
<dbReference type="EMBL" id="WIWS01000080">
    <property type="protein sequence ID" value="KAF3210393.1"/>
    <property type="molecule type" value="Genomic_DNA"/>
</dbReference>
<accession>A0A7C8USI4</accession>
<dbReference type="AlphaFoldDB" id="A0A7C8USI4"/>
<evidence type="ECO:0000313" key="2">
    <source>
        <dbReference type="Proteomes" id="UP000472727"/>
    </source>
</evidence>
<evidence type="ECO:0008006" key="3">
    <source>
        <dbReference type="Google" id="ProtNLM"/>
    </source>
</evidence>
<protein>
    <recommendedName>
        <fullName evidence="3">Fungal N-terminal domain-containing protein</fullName>
    </recommendedName>
</protein>
<organism evidence="1 2">
    <name type="scientific">Orbilia oligospora</name>
    <name type="common">Nematode-trapping fungus</name>
    <name type="synonym">Arthrobotrys oligospora</name>
    <dbReference type="NCBI Taxonomy" id="2813651"/>
    <lineage>
        <taxon>Eukaryota</taxon>
        <taxon>Fungi</taxon>
        <taxon>Dikarya</taxon>
        <taxon>Ascomycota</taxon>
        <taxon>Pezizomycotina</taxon>
        <taxon>Orbiliomycetes</taxon>
        <taxon>Orbiliales</taxon>
        <taxon>Orbiliaceae</taxon>
        <taxon>Orbilia</taxon>
    </lineage>
</organism>
<evidence type="ECO:0000313" key="1">
    <source>
        <dbReference type="EMBL" id="KAF3210393.1"/>
    </source>
</evidence>
<proteinExistence type="predicted"/>
<reference evidence="1 2" key="1">
    <citation type="submission" date="2019-06" db="EMBL/GenBank/DDBJ databases">
        <authorList>
            <person name="Palmer J.M."/>
        </authorList>
    </citation>
    <scope>NUCLEOTIDE SEQUENCE [LARGE SCALE GENOMIC DNA]</scope>
    <source>
        <strain evidence="1 2">TWF106</strain>
    </source>
</reference>
<comment type="caution">
    <text evidence="1">The sequence shown here is derived from an EMBL/GenBank/DDBJ whole genome shotgun (WGS) entry which is preliminary data.</text>
</comment>
<name>A0A7C8USI4_ORBOL</name>